<evidence type="ECO:0008006" key="3">
    <source>
        <dbReference type="Google" id="ProtNLM"/>
    </source>
</evidence>
<proteinExistence type="predicted"/>
<accession>A0ABX8XAG7</accession>
<keyword evidence="2" id="KW-1185">Reference proteome</keyword>
<dbReference type="GeneID" id="67445179"/>
<dbReference type="RefSeq" id="WP_025008206.1">
    <property type="nucleotide sequence ID" value="NZ_BMPK01000001.1"/>
</dbReference>
<name>A0ABX8XAG7_SHEPU</name>
<dbReference type="Gene3D" id="3.10.20.310">
    <property type="entry name" value="membrane protein fhac"/>
    <property type="match status" value="1"/>
</dbReference>
<organism evidence="1 2">
    <name type="scientific">Shewanella putrefaciens</name>
    <name type="common">Pseudomonas putrefaciens</name>
    <dbReference type="NCBI Taxonomy" id="24"/>
    <lineage>
        <taxon>Bacteria</taxon>
        <taxon>Pseudomonadati</taxon>
        <taxon>Pseudomonadota</taxon>
        <taxon>Gammaproteobacteria</taxon>
        <taxon>Alteromonadales</taxon>
        <taxon>Shewanellaceae</taxon>
        <taxon>Shewanella</taxon>
    </lineage>
</organism>
<evidence type="ECO:0000313" key="2">
    <source>
        <dbReference type="Proteomes" id="UP000827084"/>
    </source>
</evidence>
<dbReference type="EMBL" id="CP080635">
    <property type="protein sequence ID" value="QYX72581.1"/>
    <property type="molecule type" value="Genomic_DNA"/>
</dbReference>
<reference evidence="1 2" key="1">
    <citation type="submission" date="2021-08" db="EMBL/GenBank/DDBJ databases">
        <title>Shewanella putrefaciens YZ-J, complete genome.</title>
        <authorList>
            <person name="Yi Z."/>
        </authorList>
    </citation>
    <scope>NUCLEOTIDE SEQUENCE [LARGE SCALE GENOMIC DNA]</scope>
    <source>
        <strain evidence="1 2">YZ-J</strain>
    </source>
</reference>
<dbReference type="Gene3D" id="2.40.160.50">
    <property type="entry name" value="membrane protein fhac: a member of the omp85/tpsb transporter family"/>
    <property type="match status" value="1"/>
</dbReference>
<evidence type="ECO:0000313" key="1">
    <source>
        <dbReference type="EMBL" id="QYX72581.1"/>
    </source>
</evidence>
<protein>
    <recommendedName>
        <fullName evidence="3">Outer membrane protein/protective antigen OMA87</fullName>
    </recommendedName>
</protein>
<gene>
    <name evidence="1" type="ORF">K3G22_17930</name>
</gene>
<sequence length="549" mass="62702">MQKFIQYACILPCCISSQMSVANVDKPLTSPPIVQQEQTPKKIGKIIVVNNPIFDESDPNAFFIHRWANQLHINTKDYVVRDKLTFSENDTVDLKDLNESQRLLRAEPYIRDAKIYIADKDPQSDTDPNVESVVIETWDNWSLLPTGSFSSSGGDTRYSFGVKEDNLLGTGIRTRMNYQSNESRSGYKFAFEAPLSIIEHGIIAAEFYDNSDGQAKHMYISKPFYSLKTNSMYSLEYLDDSRTDILRQNGNEVNEFEHKSDYLNLKYGWLISQNNDNISRFITGITQNKHEFANVDTYPTSMLPQDRDFMYPWVAYEFIEDDFHVLNNIHLITNNEDFNLGWHHYVQLGLETKDIDDGNPLGYHFKWQSSGGYRFDNQLWLLEMAGSSTLGTTQKDTYTVEAQAEYFYRINPKWTAYGKAWASVSNNTYLDLTRGLGDETGVRGYPNEYQQGDNQWLMTAELRHYPNINLYQLAELGWALFTDLGQASGGPLASNNEVSGPLGTIGIGARIYSSRSSYGNVAHIDFSLPYTGGESANSWEWRLLVKQSF</sequence>
<dbReference type="Proteomes" id="UP000827084">
    <property type="component" value="Chromosome"/>
</dbReference>